<dbReference type="InterPro" id="IPR011709">
    <property type="entry name" value="DEAD-box_helicase_OB_fold"/>
</dbReference>
<dbReference type="SMART" id="SM00487">
    <property type="entry name" value="DEXDc"/>
    <property type="match status" value="1"/>
</dbReference>
<dbReference type="FunFam" id="3.40.50.300:FF:000414">
    <property type="entry name" value="ATP-dependent RNA helicase DHX30 isoform X1"/>
    <property type="match status" value="1"/>
</dbReference>
<dbReference type="OMA" id="GCILFCT"/>
<organism evidence="20 21">
    <name type="scientific">Scyliorhinus torazame</name>
    <name type="common">Cloudy catshark</name>
    <name type="synonym">Catulus torazame</name>
    <dbReference type="NCBI Taxonomy" id="75743"/>
    <lineage>
        <taxon>Eukaryota</taxon>
        <taxon>Metazoa</taxon>
        <taxon>Chordata</taxon>
        <taxon>Craniata</taxon>
        <taxon>Vertebrata</taxon>
        <taxon>Chondrichthyes</taxon>
        <taxon>Elasmobranchii</taxon>
        <taxon>Galeomorphii</taxon>
        <taxon>Galeoidea</taxon>
        <taxon>Carcharhiniformes</taxon>
        <taxon>Scyliorhinidae</taxon>
        <taxon>Scyliorhinus</taxon>
    </lineage>
</organism>
<keyword evidence="11" id="KW-0694">RNA-binding</keyword>
<dbReference type="Pfam" id="PF00271">
    <property type="entry name" value="Helicase_C"/>
    <property type="match status" value="1"/>
</dbReference>
<feature type="region of interest" description="Disordered" evidence="17">
    <location>
        <begin position="47"/>
        <end position="67"/>
    </location>
</feature>
<dbReference type="InterPro" id="IPR011545">
    <property type="entry name" value="DEAD/DEAH_box_helicase_dom"/>
</dbReference>
<evidence type="ECO:0000256" key="6">
    <source>
        <dbReference type="ARBA" id="ARBA00022517"/>
    </source>
</evidence>
<evidence type="ECO:0000259" key="18">
    <source>
        <dbReference type="PROSITE" id="PS51192"/>
    </source>
</evidence>
<protein>
    <recommendedName>
        <fullName evidence="14">ATP-dependent RNA helicase DHX30</fullName>
        <ecNumber evidence="4">3.6.4.13</ecNumber>
    </recommendedName>
    <alternativeName>
        <fullName evidence="15">DEAH box protein 30</fullName>
    </alternativeName>
</protein>
<keyword evidence="21" id="KW-1185">Reference proteome</keyword>
<dbReference type="Pfam" id="PF00270">
    <property type="entry name" value="DEAD"/>
    <property type="match status" value="1"/>
</dbReference>
<dbReference type="STRING" id="75743.A0A401NKZ6"/>
<comment type="caution">
    <text evidence="20">The sequence shown here is derived from an EMBL/GenBank/DDBJ whole genome shotgun (WGS) entry which is preliminary data.</text>
</comment>
<dbReference type="SUPFAM" id="SSF52540">
    <property type="entry name" value="P-loop containing nucleoside triphosphate hydrolases"/>
    <property type="match status" value="1"/>
</dbReference>
<keyword evidence="12" id="KW-0496">Mitochondrion</keyword>
<dbReference type="GO" id="GO:0002151">
    <property type="term" value="F:G-quadruplex RNA binding"/>
    <property type="evidence" value="ECO:0007669"/>
    <property type="project" value="TreeGrafter"/>
</dbReference>
<evidence type="ECO:0000256" key="1">
    <source>
        <dbReference type="ARBA" id="ARBA00004436"/>
    </source>
</evidence>
<name>A0A401NKZ6_SCYTO</name>
<feature type="domain" description="Helicase ATP-binding" evidence="18">
    <location>
        <begin position="477"/>
        <end position="645"/>
    </location>
</feature>
<dbReference type="PANTHER" id="PTHR18934:SF257">
    <property type="entry name" value="ATP-DEPENDENT RNA HELICASE DHX30"/>
    <property type="match status" value="1"/>
</dbReference>
<keyword evidence="7" id="KW-0547">Nucleotide-binding</keyword>
<dbReference type="PROSITE" id="PS00690">
    <property type="entry name" value="DEAH_ATP_HELICASE"/>
    <property type="match status" value="1"/>
</dbReference>
<dbReference type="Gene3D" id="3.40.50.300">
    <property type="entry name" value="P-loop containing nucleotide triphosphate hydrolases"/>
    <property type="match status" value="2"/>
</dbReference>
<evidence type="ECO:0000256" key="11">
    <source>
        <dbReference type="ARBA" id="ARBA00022884"/>
    </source>
</evidence>
<dbReference type="InterPro" id="IPR007502">
    <property type="entry name" value="Helicase-assoc_dom"/>
</dbReference>
<dbReference type="Gene3D" id="3.30.160.20">
    <property type="match status" value="2"/>
</dbReference>
<dbReference type="GO" id="GO:0042645">
    <property type="term" value="C:mitochondrial nucleoid"/>
    <property type="evidence" value="ECO:0007669"/>
    <property type="project" value="UniProtKB-SubCell"/>
</dbReference>
<keyword evidence="8" id="KW-0378">Hydrolase</keyword>
<dbReference type="OrthoDB" id="3363059at2759"/>
<comment type="subcellular location">
    <subcellularLocation>
        <location evidence="2">Cytoplasm</location>
    </subcellularLocation>
    <subcellularLocation>
        <location evidence="1">Mitochondrion matrix</location>
        <location evidence="1">Mitochondrion nucleoid</location>
    </subcellularLocation>
</comment>
<dbReference type="SMART" id="SM00847">
    <property type="entry name" value="HA2"/>
    <property type="match status" value="1"/>
</dbReference>
<evidence type="ECO:0000256" key="13">
    <source>
        <dbReference type="ARBA" id="ARBA00023271"/>
    </source>
</evidence>
<evidence type="ECO:0000256" key="17">
    <source>
        <dbReference type="SAM" id="MobiDB-lite"/>
    </source>
</evidence>
<reference evidence="20 21" key="1">
    <citation type="journal article" date="2018" name="Nat. Ecol. Evol.">
        <title>Shark genomes provide insights into elasmobranch evolution and the origin of vertebrates.</title>
        <authorList>
            <person name="Hara Y"/>
            <person name="Yamaguchi K"/>
            <person name="Onimaru K"/>
            <person name="Kadota M"/>
            <person name="Koyanagi M"/>
            <person name="Keeley SD"/>
            <person name="Tatsumi K"/>
            <person name="Tanaka K"/>
            <person name="Motone F"/>
            <person name="Kageyama Y"/>
            <person name="Nozu R"/>
            <person name="Adachi N"/>
            <person name="Nishimura O"/>
            <person name="Nakagawa R"/>
            <person name="Tanegashima C"/>
            <person name="Kiyatake I"/>
            <person name="Matsumoto R"/>
            <person name="Murakumo K"/>
            <person name="Nishida K"/>
            <person name="Terakita A"/>
            <person name="Kuratani S"/>
            <person name="Sato K"/>
            <person name="Hyodo S Kuraku.S."/>
        </authorList>
    </citation>
    <scope>NUCLEOTIDE SEQUENCE [LARGE SCALE GENOMIC DNA]</scope>
</reference>
<evidence type="ECO:0000256" key="7">
    <source>
        <dbReference type="ARBA" id="ARBA00022741"/>
    </source>
</evidence>
<dbReference type="Pfam" id="PF24995">
    <property type="entry name" value="DSRM_2"/>
    <property type="match status" value="1"/>
</dbReference>
<evidence type="ECO:0000256" key="8">
    <source>
        <dbReference type="ARBA" id="ARBA00022801"/>
    </source>
</evidence>
<dbReference type="EMBL" id="BFAA01001189">
    <property type="protein sequence ID" value="GCB61548.1"/>
    <property type="molecule type" value="Genomic_DNA"/>
</dbReference>
<dbReference type="GO" id="GO:0003724">
    <property type="term" value="F:RNA helicase activity"/>
    <property type="evidence" value="ECO:0007669"/>
    <property type="project" value="UniProtKB-EC"/>
</dbReference>
<gene>
    <name evidence="20" type="ORF">scyTo_0004115</name>
</gene>
<evidence type="ECO:0000259" key="19">
    <source>
        <dbReference type="PROSITE" id="PS51194"/>
    </source>
</evidence>
<dbReference type="PROSITE" id="PS51194">
    <property type="entry name" value="HELICASE_CTER"/>
    <property type="match status" value="1"/>
</dbReference>
<evidence type="ECO:0000256" key="5">
    <source>
        <dbReference type="ARBA" id="ARBA00022490"/>
    </source>
</evidence>
<evidence type="ECO:0000256" key="12">
    <source>
        <dbReference type="ARBA" id="ARBA00023128"/>
    </source>
</evidence>
<evidence type="ECO:0000256" key="3">
    <source>
        <dbReference type="ARBA" id="ARBA00008792"/>
    </source>
</evidence>
<dbReference type="GO" id="GO:0005634">
    <property type="term" value="C:nucleus"/>
    <property type="evidence" value="ECO:0007669"/>
    <property type="project" value="TreeGrafter"/>
</dbReference>
<dbReference type="CDD" id="cd17976">
    <property type="entry name" value="DEXHc_DHX30"/>
    <property type="match status" value="1"/>
</dbReference>
<accession>A0A401NKZ6</accession>
<dbReference type="Pfam" id="PF21010">
    <property type="entry name" value="HA2_C"/>
    <property type="match status" value="1"/>
</dbReference>
<dbReference type="SMART" id="SM00490">
    <property type="entry name" value="HELICc"/>
    <property type="match status" value="1"/>
</dbReference>
<evidence type="ECO:0000256" key="10">
    <source>
        <dbReference type="ARBA" id="ARBA00022840"/>
    </source>
</evidence>
<dbReference type="InterPro" id="IPR056755">
    <property type="entry name" value="DSRM_2"/>
</dbReference>
<dbReference type="GO" id="GO:0005524">
    <property type="term" value="F:ATP binding"/>
    <property type="evidence" value="ECO:0007669"/>
    <property type="project" value="UniProtKB-KW"/>
</dbReference>
<dbReference type="InterPro" id="IPR027417">
    <property type="entry name" value="P-loop_NTPase"/>
</dbReference>
<evidence type="ECO:0000313" key="21">
    <source>
        <dbReference type="Proteomes" id="UP000288216"/>
    </source>
</evidence>
<keyword evidence="5" id="KW-0963">Cytoplasm</keyword>
<evidence type="ECO:0000256" key="15">
    <source>
        <dbReference type="ARBA" id="ARBA00042917"/>
    </source>
</evidence>
<comment type="catalytic activity">
    <reaction evidence="16">
        <text>ATP + H2O = ADP + phosphate + H(+)</text>
        <dbReference type="Rhea" id="RHEA:13065"/>
        <dbReference type="ChEBI" id="CHEBI:15377"/>
        <dbReference type="ChEBI" id="CHEBI:15378"/>
        <dbReference type="ChEBI" id="CHEBI:30616"/>
        <dbReference type="ChEBI" id="CHEBI:43474"/>
        <dbReference type="ChEBI" id="CHEBI:456216"/>
        <dbReference type="EC" id="3.6.4.13"/>
    </reaction>
</comment>
<keyword evidence="9" id="KW-0347">Helicase</keyword>
<dbReference type="Proteomes" id="UP000288216">
    <property type="component" value="Unassembled WGS sequence"/>
</dbReference>
<dbReference type="FunFam" id="3.40.50.300:FF:000375">
    <property type="entry name" value="Putative ATP-dependent RNA helicase DHX30"/>
    <property type="match status" value="1"/>
</dbReference>
<evidence type="ECO:0000256" key="16">
    <source>
        <dbReference type="ARBA" id="ARBA00047984"/>
    </source>
</evidence>
<dbReference type="PANTHER" id="PTHR18934">
    <property type="entry name" value="ATP-DEPENDENT RNA HELICASE"/>
    <property type="match status" value="1"/>
</dbReference>
<evidence type="ECO:0000256" key="14">
    <source>
        <dbReference type="ARBA" id="ARBA00039388"/>
    </source>
</evidence>
<keyword evidence="13" id="KW-1135">Mitochondrion nucleoid</keyword>
<feature type="domain" description="Helicase C-terminal" evidence="19">
    <location>
        <begin position="684"/>
        <end position="857"/>
    </location>
</feature>
<dbReference type="AlphaFoldDB" id="A0A401NKZ6"/>
<dbReference type="InterPro" id="IPR002464">
    <property type="entry name" value="DNA/RNA_helicase_DEAH_CS"/>
</dbReference>
<dbReference type="SUPFAM" id="SSF54768">
    <property type="entry name" value="dsRNA-binding domain-like"/>
    <property type="match status" value="1"/>
</dbReference>
<dbReference type="FunFam" id="3.30.160.20:FF:000017">
    <property type="entry name" value="ATP-dependent RNA helicase DHX30 isoform X1"/>
    <property type="match status" value="2"/>
</dbReference>
<dbReference type="InterPro" id="IPR001650">
    <property type="entry name" value="Helicase_C-like"/>
</dbReference>
<comment type="similarity">
    <text evidence="3">Belongs to the DEAD box helicase family. DEAH subfamily.</text>
</comment>
<keyword evidence="10" id="KW-0067">ATP-binding</keyword>
<dbReference type="GO" id="GO:0042254">
    <property type="term" value="P:ribosome biogenesis"/>
    <property type="evidence" value="ECO:0007669"/>
    <property type="project" value="UniProtKB-KW"/>
</dbReference>
<dbReference type="GO" id="GO:0016787">
    <property type="term" value="F:hydrolase activity"/>
    <property type="evidence" value="ECO:0007669"/>
    <property type="project" value="UniProtKB-KW"/>
</dbReference>
<evidence type="ECO:0000256" key="4">
    <source>
        <dbReference type="ARBA" id="ARBA00012552"/>
    </source>
</evidence>
<dbReference type="CDD" id="cd18791">
    <property type="entry name" value="SF2_C_RHA"/>
    <property type="match status" value="1"/>
</dbReference>
<dbReference type="GO" id="GO:0003678">
    <property type="term" value="F:DNA helicase activity"/>
    <property type="evidence" value="ECO:0007669"/>
    <property type="project" value="TreeGrafter"/>
</dbReference>
<evidence type="ECO:0000313" key="20">
    <source>
        <dbReference type="EMBL" id="GCB61548.1"/>
    </source>
</evidence>
<sequence length="1215" mass="136241">MAAVGFLLRRLCPLRHPSAGPWAPATVFVWHSQWDCGRTAALSRFRNTASGRQQQPEPGGEEEEPELPLAAGTGRQQDLQALLQEFPQPKGLLTQVMQRALKVSNVKDHIVYKSFDGSVKKTVLHISWPRKLKVEGFGNKKVVAEKHAAATACRIFKQWGLLGPKNQLFQAQEYQDLAAKLSASAVGEGHLVMDSTINKAHMRAFRKESFKKEASQPSEEGLLEENEVDEEVEEGIMDCTEFLSVTDKASQNKPMSRAVRGIMTDDTGAMKALSQFPEPKNLLSKVIQIATTSSTVTDYLKYTTEDGSVKICHLDVKWPTPMTFVASGRRKAEAERRAAALACKKLKDLGLLNQKNHPLTHAMYNLTAIKELSEKERQPTRLEIPECLQERVQQYLDQYTVVAAPDCELKSINPGLEMVDSLSSNALISDAITGEMYVPMLHGEAERISQKLLWLWQRSRPVKVKPLPVDMHKKAIVSAIEENRVTVIAGETGCGKTTRIPQFILEKFITNNRGAHCNILITQPRRISAVSVGQRVGSEIGPSLKKNVGYQVRLESMLPPRGGALLFCTVGILLKKLQGNASLEGISHVIVDEVHERDINTDFLLILLKNVMEANPNLKIILMSATSDTERISEYYGNCPIVTVPGFMFPVKDYYLDDLLPMLGKRKITQLNQDEDDPVPDLDLVTDTILHIDSCSECGGILCFLPGWQEIRGVQQRLEERLSSRKENYIILPVHSNIPVVDQQEIFRQPSPWVRKIVLATNIAETSITIDDITHVVDTGCHKEQRYDLRTKVSCLNTVWISKSNVKQRRGRAGRCQPGNAYHLFSRERLEKMDDFPIPEILRTPLENIVVQSKVHIPDITASDFLSKAMNSPNPKAVNEAVRILQEIGVIDEDESLTLLGQRLAHISTDPRLAKAIIMASIFRCLSPVLTVVTCLTRDPFVNSLLNRTEVMKAKTRLSGESRSDHMAFIKAVEGWKKVLQERDADSKKEYLEENMLYAPSLRFIHGLILQFSENVYNAFLVSNPSDSTRSYSLCNQYSGEEELIKGVLLAGLYPNFIQLRHGKVTKEGKFKPNSLVYRTKSGQVLLHRSTVNRNEESFKSRWLTYFTAVKSNGNVFVRDSSMVHPLALLLLTDCDLNIKGDGDSVQLTLADSNLLQLDLDSKTACLLCSFRTAVHKMVENCLHHELPETSSNLRKEHGEVLSLLVELLNCWPTV</sequence>
<proteinExistence type="inferred from homology"/>
<dbReference type="InterPro" id="IPR014001">
    <property type="entry name" value="Helicase_ATP-bd"/>
</dbReference>
<dbReference type="Gene3D" id="1.20.120.1080">
    <property type="match status" value="1"/>
</dbReference>
<dbReference type="PROSITE" id="PS51192">
    <property type="entry name" value="HELICASE_ATP_BIND_1"/>
    <property type="match status" value="1"/>
</dbReference>
<dbReference type="Pfam" id="PF07717">
    <property type="entry name" value="OB_NTP_bind"/>
    <property type="match status" value="1"/>
</dbReference>
<evidence type="ECO:0000256" key="2">
    <source>
        <dbReference type="ARBA" id="ARBA00004496"/>
    </source>
</evidence>
<evidence type="ECO:0000256" key="9">
    <source>
        <dbReference type="ARBA" id="ARBA00022806"/>
    </source>
</evidence>
<dbReference type="EC" id="3.6.4.13" evidence="4"/>
<keyword evidence="6" id="KW-0690">Ribosome biogenesis</keyword>